<evidence type="ECO:0000256" key="3">
    <source>
        <dbReference type="ARBA" id="ARBA00022562"/>
    </source>
</evidence>
<feature type="compositionally biased region" description="Low complexity" evidence="10">
    <location>
        <begin position="170"/>
        <end position="186"/>
    </location>
</feature>
<evidence type="ECO:0000256" key="1">
    <source>
        <dbReference type="ARBA" id="ARBA00010950"/>
    </source>
</evidence>
<name>Q9IGT8_ADEP3</name>
<protein>
    <submittedName>
        <fullName evidence="11">198R</fullName>
    </submittedName>
</protein>
<organismHost>
    <name type="scientific">Sus scrofa</name>
    <name type="common">Pig</name>
    <dbReference type="NCBI Taxonomy" id="9823"/>
</organismHost>
<reference evidence="11" key="1">
    <citation type="journal article" date="2000" name="Intervirology">
        <title>Sequence analysis of porcine adenovirus type 3 E1 region, pIX and pIVa2 genes, and two novel open reading frames.</title>
        <authorList>
            <person name="Aggarwal N."/>
            <person name="Mittal S.K."/>
        </authorList>
    </citation>
    <scope>NUCLEOTIDE SEQUENCE</scope>
</reference>
<dbReference type="GO" id="GO:0046718">
    <property type="term" value="P:symbiont entry into host cell"/>
    <property type="evidence" value="ECO:0007669"/>
    <property type="project" value="UniProtKB-KW"/>
</dbReference>
<gene>
    <name evidence="11" type="primary">pIX</name>
</gene>
<evidence type="ECO:0000256" key="10">
    <source>
        <dbReference type="SAM" id="MobiDB-lite"/>
    </source>
</evidence>
<evidence type="ECO:0000313" key="11">
    <source>
        <dbReference type="EMBL" id="AAF78230.1"/>
    </source>
</evidence>
<evidence type="ECO:0000256" key="5">
    <source>
        <dbReference type="ARBA" id="ARBA00022844"/>
    </source>
</evidence>
<keyword evidence="7" id="KW-1232">Capsid decoration protein</keyword>
<sequence length="198" mass="20910">MSSEGEIRTCFISARLPSWAGVRQGVAGTNVNGGVVGAPAQSGVLAYSRFVQQQQQQPGTAATGSVFRAVFPSVDLSAEVGMMRQALAELRQQLQELREVVEIQLRATASEAAEEEEEEEIVVDEEVAPGAGANTMEEEEDEMVLTMTVVGDPEPAGVEAQPPPPPTPESDPAVPATTTTPSGAATEEQEERSMRGDN</sequence>
<comment type="similarity">
    <text evidence="1">Belongs to the adenoviridae hexon-interlacing protein family.</text>
</comment>
<keyword evidence="6 9" id="KW-0175">Coiled coil</keyword>
<accession>Q9IGT8</accession>
<evidence type="ECO:0000256" key="2">
    <source>
        <dbReference type="ARBA" id="ARBA00022561"/>
    </source>
</evidence>
<feature type="region of interest" description="Disordered" evidence="10">
    <location>
        <begin position="147"/>
        <end position="198"/>
    </location>
</feature>
<keyword evidence="5" id="KW-0946">Virion</keyword>
<evidence type="ECO:0000256" key="4">
    <source>
        <dbReference type="ARBA" id="ARBA00022581"/>
    </source>
</evidence>
<evidence type="ECO:0000256" key="8">
    <source>
        <dbReference type="ARBA" id="ARBA00023296"/>
    </source>
</evidence>
<feature type="coiled-coil region" evidence="9">
    <location>
        <begin position="80"/>
        <end position="118"/>
    </location>
</feature>
<keyword evidence="3" id="KW-1048">Host nucleus</keyword>
<organism evidence="11">
    <name type="scientific">Porcine adenovirus A serotype 3</name>
    <name type="common">PAdV-3</name>
    <name type="synonym">Porcine adenovirus 3</name>
    <dbReference type="NCBI Taxonomy" id="35265"/>
    <lineage>
        <taxon>Viruses</taxon>
        <taxon>Varidnaviria</taxon>
        <taxon>Bamfordvirae</taxon>
        <taxon>Preplasmiviricota</taxon>
        <taxon>Polisuviricotina</taxon>
        <taxon>Pharingeaviricetes</taxon>
        <taxon>Rowavirales</taxon>
        <taxon>Adenoviridae</taxon>
        <taxon>Mastadenovirus</taxon>
        <taxon>Mastadenovirus porcustertium</taxon>
    </lineage>
</organism>
<evidence type="ECO:0000256" key="9">
    <source>
        <dbReference type="SAM" id="Coils"/>
    </source>
</evidence>
<dbReference type="Pfam" id="PF03955">
    <property type="entry name" value="Adeno_PIX"/>
    <property type="match status" value="1"/>
</dbReference>
<keyword evidence="2" id="KW-0167">Capsid protein</keyword>
<dbReference type="EMBL" id="AF247039">
    <property type="protein sequence ID" value="AAF78230.1"/>
    <property type="molecule type" value="Genomic_DNA"/>
</dbReference>
<evidence type="ECO:0000256" key="7">
    <source>
        <dbReference type="ARBA" id="ARBA00023093"/>
    </source>
</evidence>
<evidence type="ECO:0000256" key="6">
    <source>
        <dbReference type="ARBA" id="ARBA00023054"/>
    </source>
</evidence>
<dbReference type="GO" id="GO:0098021">
    <property type="term" value="C:viral capsid, decoration"/>
    <property type="evidence" value="ECO:0007669"/>
    <property type="project" value="UniProtKB-KW"/>
</dbReference>
<dbReference type="GO" id="GO:0031423">
    <property type="term" value="F:hexon binding"/>
    <property type="evidence" value="ECO:0007669"/>
    <property type="project" value="InterPro"/>
</dbReference>
<proteinExistence type="inferred from homology"/>
<keyword evidence="4" id="KW-0945">Host-virus interaction</keyword>
<dbReference type="InterPro" id="IPR005641">
    <property type="entry name" value="Hexon_assoc_IX"/>
</dbReference>
<keyword evidence="8" id="KW-1160">Virus entry into host cell</keyword>